<evidence type="ECO:0000313" key="2">
    <source>
        <dbReference type="Proteomes" id="UP000225553"/>
    </source>
</evidence>
<gene>
    <name evidence="1" type="ORF">RISINGSUN_97</name>
</gene>
<keyword evidence="2" id="KW-1185">Reference proteome</keyword>
<dbReference type="OrthoDB" id="5432at10239"/>
<sequence>MYTYQRAVGVYSTGPEGQQLLDISRIALKNIPIHFRQLIIVVLDGVYNQQVSIDLLNDYRNELISNELTIQAWLDTKANVPLKTSNTLPGNEYRYVTCEDIQYRWFSLLPGDIRISDDRQDTLTTSSANDIRVRKTDNTLVDYQALQERALWTVNGHLCRAIARDNDLFLLNAGKHFRVYDNIHVTCLNFNTISTLNTYPIKEEQVEFEDHDTYGFLHLKTQTPLTDKTVWMSIGGRLYMSDVIEVTGANSIAIRIDYVDWFSRIFDSKNYIDLSSVIDLERQVVGKDFFFTEMFFTTLLTDPSSFLIVLDNPNLSVEVVPLETYRFPFTFHTHETQNLPLMVSNGLLPKYYTRKIINRRLLDIDLGVNRLYLNKTTGEGNGAQLYHGFTNRKRPSVLHRGYLLKIRSIIQEA</sequence>
<accession>A0A223LI76</accession>
<dbReference type="Proteomes" id="UP000225553">
    <property type="component" value="Segment"/>
</dbReference>
<protein>
    <submittedName>
        <fullName evidence="1">Putative virion structural protein</fullName>
    </submittedName>
</protein>
<evidence type="ECO:0000313" key="1">
    <source>
        <dbReference type="EMBL" id="ASU03573.1"/>
    </source>
</evidence>
<dbReference type="EMBL" id="MF459646">
    <property type="protein sequence ID" value="ASU03573.1"/>
    <property type="molecule type" value="Genomic_DNA"/>
</dbReference>
<reference evidence="2" key="1">
    <citation type="submission" date="2017-07" db="EMBL/GenBank/DDBJ databases">
        <authorList>
            <person name="Putnam M.J."/>
            <person name="Sharma R."/>
            <person name="Kruger J.L."/>
            <person name="Berg J.A."/>
            <person name="Payne A.M."/>
            <person name="Fajardo C.P."/>
            <person name="Breakwell D.P."/>
            <person name="Hope S."/>
            <person name="Grose J.H."/>
        </authorList>
    </citation>
    <scope>NUCLEOTIDE SEQUENCE [LARGE SCALE GENOMIC DNA]</scope>
</reference>
<proteinExistence type="predicted"/>
<name>A0A223LI76_9CAUD</name>
<organism evidence="1 2">
    <name type="scientific">Erwinia phage vB_EamM_RisingSun</name>
    <dbReference type="NCBI Taxonomy" id="2026080"/>
    <lineage>
        <taxon>Viruses</taxon>
        <taxon>Duplodnaviria</taxon>
        <taxon>Heunggongvirae</taxon>
        <taxon>Uroviricota</taxon>
        <taxon>Caudoviricetes</taxon>
        <taxon>Chimalliviridae</taxon>
        <taxon>Risingsunvirus</taxon>
        <taxon>Risingsunvirus risingsun</taxon>
    </lineage>
</organism>